<dbReference type="EMBL" id="JAENIO010000008">
    <property type="protein sequence ID" value="MBK1833375.1"/>
    <property type="molecule type" value="Genomic_DNA"/>
</dbReference>
<protein>
    <submittedName>
        <fullName evidence="4">VWA domain-containing protein</fullName>
    </submittedName>
</protein>
<evidence type="ECO:0000313" key="4">
    <source>
        <dbReference type="EMBL" id="MBK1833375.1"/>
    </source>
</evidence>
<dbReference type="InterPro" id="IPR002035">
    <property type="entry name" value="VWF_A"/>
</dbReference>
<gene>
    <name evidence="4" type="ORF">JIN78_04810</name>
</gene>
<dbReference type="InterPro" id="IPR036465">
    <property type="entry name" value="vWFA_dom_sf"/>
</dbReference>
<reference evidence="4" key="1">
    <citation type="submission" date="2021-01" db="EMBL/GenBank/DDBJ databases">
        <title>Modified the classification status of verrucomicrobia.</title>
        <authorList>
            <person name="Feng X."/>
        </authorList>
    </citation>
    <scope>NUCLEOTIDE SEQUENCE</scope>
    <source>
        <strain evidence="4">KCTC 12986</strain>
    </source>
</reference>
<dbReference type="PROSITE" id="PS51257">
    <property type="entry name" value="PROKAR_LIPOPROTEIN"/>
    <property type="match status" value="1"/>
</dbReference>
<keyword evidence="2" id="KW-0732">Signal</keyword>
<evidence type="ECO:0000259" key="3">
    <source>
        <dbReference type="PROSITE" id="PS50234"/>
    </source>
</evidence>
<feature type="signal peptide" evidence="2">
    <location>
        <begin position="1"/>
        <end position="27"/>
    </location>
</feature>
<keyword evidence="5" id="KW-1185">Reference proteome</keyword>
<dbReference type="AlphaFoldDB" id="A0A934VLY0"/>
<sequence>MKAKFFLNPSLPLGLVTFAAGCLSAFAATLKAPATAVIGEEVLVEYSGEGPDNGRLTLGDPNGQPLRGANPAELSGEETGSVDLLMPDSPGTYTILYYAGDELLTSREIVVTPVTVTLQAARKAAPAQPLPVKWVGPNDEGDELALRDGDGAIVTRKPLEGEGKRGSLSLPMPAEPGIYELVYLSQDDFLGHLPIEITPEVAVTPDTAPPKATLQTPATVAGGYDFEVVWKGPAAWDDRLVLVTSEDPEEVLEYTFLNPATSRAVLSAPVQPGSYQVQYRDAAGLVLVEQTLQVTDPPGDLTEVMVRAQDTLTFAEESSVHVILDASGSMLKGEGDEERIDLAKETLISFMEENVPAGTLFSLRVFGHLEKGSCESELIIPPAPLDVTGMKPLVEEIEAINLAKTPLAASLTKVPQDLAGVSGARTVILLTDGEETCEGDPAAVIRELRSEGTDVRVNIVGYGIEEREVRENFESWAAIGDGRYFDAPEPVELSGALQGAVAVPYAIYSGENLVASGVSGRTRLELAPGEYEVVWTGPTGEVRKGFAVVAGEATEILIP</sequence>
<evidence type="ECO:0000313" key="5">
    <source>
        <dbReference type="Proteomes" id="UP000604083"/>
    </source>
</evidence>
<evidence type="ECO:0000256" key="1">
    <source>
        <dbReference type="SAM" id="MobiDB-lite"/>
    </source>
</evidence>
<proteinExistence type="predicted"/>
<dbReference type="PROSITE" id="PS50234">
    <property type="entry name" value="VWFA"/>
    <property type="match status" value="1"/>
</dbReference>
<feature type="domain" description="VWFA" evidence="3">
    <location>
        <begin position="319"/>
        <end position="501"/>
    </location>
</feature>
<dbReference type="SUPFAM" id="SSF53300">
    <property type="entry name" value="vWA-like"/>
    <property type="match status" value="1"/>
</dbReference>
<dbReference type="Gene3D" id="3.40.50.410">
    <property type="entry name" value="von Willebrand factor, type A domain"/>
    <property type="match status" value="1"/>
</dbReference>
<feature type="region of interest" description="Disordered" evidence="1">
    <location>
        <begin position="50"/>
        <end position="83"/>
    </location>
</feature>
<evidence type="ECO:0000256" key="2">
    <source>
        <dbReference type="SAM" id="SignalP"/>
    </source>
</evidence>
<feature type="chain" id="PRO_5038095081" evidence="2">
    <location>
        <begin position="28"/>
        <end position="559"/>
    </location>
</feature>
<dbReference type="Proteomes" id="UP000604083">
    <property type="component" value="Unassembled WGS sequence"/>
</dbReference>
<organism evidence="4 5">
    <name type="scientific">Roseibacillus ishigakijimensis</name>
    <dbReference type="NCBI Taxonomy" id="454146"/>
    <lineage>
        <taxon>Bacteria</taxon>
        <taxon>Pseudomonadati</taxon>
        <taxon>Verrucomicrobiota</taxon>
        <taxon>Verrucomicrobiia</taxon>
        <taxon>Verrucomicrobiales</taxon>
        <taxon>Verrucomicrobiaceae</taxon>
        <taxon>Roseibacillus</taxon>
    </lineage>
</organism>
<accession>A0A934VLY0</accession>
<dbReference type="SMART" id="SM00327">
    <property type="entry name" value="VWA"/>
    <property type="match status" value="1"/>
</dbReference>
<comment type="caution">
    <text evidence="4">The sequence shown here is derived from an EMBL/GenBank/DDBJ whole genome shotgun (WGS) entry which is preliminary data.</text>
</comment>
<dbReference type="RefSeq" id="WP_200390809.1">
    <property type="nucleotide sequence ID" value="NZ_JAENIO010000008.1"/>
</dbReference>
<name>A0A934VLY0_9BACT</name>